<feature type="region of interest" description="Disordered" evidence="1">
    <location>
        <begin position="89"/>
        <end position="149"/>
    </location>
</feature>
<dbReference type="EMBL" id="CP003367">
    <property type="protein sequence ID" value="AGA31695.1"/>
    <property type="molecule type" value="Genomic_DNA"/>
</dbReference>
<protein>
    <submittedName>
        <fullName evidence="2">Uncharacterized protein</fullName>
    </submittedName>
</protein>
<geneLocation type="plasmid" evidence="2 3">
    <name>pSINAC03</name>
</geneLocation>
<evidence type="ECO:0000313" key="3">
    <source>
        <dbReference type="Proteomes" id="UP000010798"/>
    </source>
</evidence>
<dbReference type="KEGG" id="saci:Sinac_7666"/>
<name>L0DRS3_SINAD</name>
<proteinExistence type="predicted"/>
<gene>
    <name evidence="2" type="ordered locus">Sinac_7666</name>
</gene>
<dbReference type="OrthoDB" id="304085at2"/>
<dbReference type="Proteomes" id="UP000010798">
    <property type="component" value="Plasmid pSINAC03"/>
</dbReference>
<evidence type="ECO:0000256" key="1">
    <source>
        <dbReference type="SAM" id="MobiDB-lite"/>
    </source>
</evidence>
<evidence type="ECO:0000313" key="2">
    <source>
        <dbReference type="EMBL" id="AGA31695.1"/>
    </source>
</evidence>
<dbReference type="RefSeq" id="WP_015250755.1">
    <property type="nucleotide sequence ID" value="NC_019895.1"/>
</dbReference>
<organism evidence="2 3">
    <name type="scientific">Singulisphaera acidiphila (strain ATCC BAA-1392 / DSM 18658 / VKM B-2454 / MOB10)</name>
    <dbReference type="NCBI Taxonomy" id="886293"/>
    <lineage>
        <taxon>Bacteria</taxon>
        <taxon>Pseudomonadati</taxon>
        <taxon>Planctomycetota</taxon>
        <taxon>Planctomycetia</taxon>
        <taxon>Isosphaerales</taxon>
        <taxon>Isosphaeraceae</taxon>
        <taxon>Singulisphaera</taxon>
    </lineage>
</organism>
<keyword evidence="2" id="KW-0614">Plasmid</keyword>
<reference evidence="2 3" key="1">
    <citation type="submission" date="2012-02" db="EMBL/GenBank/DDBJ databases">
        <title>Complete sequence of plasmid 3 of Singulisphaera acidiphila DSM 18658.</title>
        <authorList>
            <consortium name="US DOE Joint Genome Institute (JGI-PGF)"/>
            <person name="Lucas S."/>
            <person name="Copeland A."/>
            <person name="Lapidus A."/>
            <person name="Glavina del Rio T."/>
            <person name="Dalin E."/>
            <person name="Tice H."/>
            <person name="Bruce D."/>
            <person name="Goodwin L."/>
            <person name="Pitluck S."/>
            <person name="Peters L."/>
            <person name="Ovchinnikova G."/>
            <person name="Chertkov O."/>
            <person name="Kyrpides N."/>
            <person name="Mavromatis K."/>
            <person name="Ivanova N."/>
            <person name="Brettin T."/>
            <person name="Detter J.C."/>
            <person name="Han C."/>
            <person name="Larimer F."/>
            <person name="Land M."/>
            <person name="Hauser L."/>
            <person name="Markowitz V."/>
            <person name="Cheng J.-F."/>
            <person name="Hugenholtz P."/>
            <person name="Woyke T."/>
            <person name="Wu D."/>
            <person name="Tindall B."/>
            <person name="Pomrenke H."/>
            <person name="Brambilla E."/>
            <person name="Klenk H.-P."/>
            <person name="Eisen J.A."/>
        </authorList>
    </citation>
    <scope>NUCLEOTIDE SEQUENCE [LARGE SCALE GENOMIC DNA]</scope>
    <source>
        <strain evidence="3">ATCC BAA-1392 / DSM 18658 / VKM B-2454 / MOB10</strain>
        <plasmid evidence="2 3">pSINAC03</plasmid>
    </source>
</reference>
<sequence>MPEEIQGESGGVMNWAAGVVANVYNAVKEGGQIQAAGRQGIDELGAALKAFPDAIQMDEPGTAFNPLYRNMEGEPPSPGVLVVAETAAPLPSPSEIAQAEQPRGSVHGEALEASTQPLPSPSEIANDPTPYAPPQDQGNVHGQEMGREM</sequence>
<accession>L0DRS3</accession>
<keyword evidence="3" id="KW-1185">Reference proteome</keyword>
<dbReference type="AlphaFoldDB" id="L0DRS3"/>
<dbReference type="HOGENOM" id="CLU_1748411_0_0_0"/>